<organism evidence="1 2">
    <name type="scientific">Kurthia gibsonii</name>
    <dbReference type="NCBI Taxonomy" id="33946"/>
    <lineage>
        <taxon>Bacteria</taxon>
        <taxon>Bacillati</taxon>
        <taxon>Bacillota</taxon>
        <taxon>Bacilli</taxon>
        <taxon>Bacillales</taxon>
        <taxon>Caryophanaceae</taxon>
        <taxon>Kurthia</taxon>
    </lineage>
</organism>
<dbReference type="RefSeq" id="WP_342303215.1">
    <property type="nucleotide sequence ID" value="NZ_JBCEWA010000018.1"/>
</dbReference>
<gene>
    <name evidence="1" type="ORF">AAF454_14575</name>
</gene>
<evidence type="ECO:0000313" key="2">
    <source>
        <dbReference type="Proteomes" id="UP001398420"/>
    </source>
</evidence>
<name>A0ABU9LNR7_9BACL</name>
<comment type="caution">
    <text evidence="1">The sequence shown here is derived from an EMBL/GenBank/DDBJ whole genome shotgun (WGS) entry which is preliminary data.</text>
</comment>
<keyword evidence="2" id="KW-1185">Reference proteome</keyword>
<accession>A0ABU9LNR7</accession>
<dbReference type="EMBL" id="JBCEWA010000018">
    <property type="protein sequence ID" value="MEL5989625.1"/>
    <property type="molecule type" value="Genomic_DNA"/>
</dbReference>
<evidence type="ECO:0000313" key="1">
    <source>
        <dbReference type="EMBL" id="MEL5989625.1"/>
    </source>
</evidence>
<sequence>MKKIFLIIIFCLTFNLVFFEKNNEANAFVNDFRDEKKITKTYYKWSSAKCAGPYVITGKKPKKVNMSRSTSFAETISANIKKFFTVGSTYTVGKDYSTYVTVNKYSKGCGATKVKYKYQKYKISTVDIITKKVISVRYGTVSKPVKNSETFITKYIYKNNKKRALKDLK</sequence>
<reference evidence="1 2" key="1">
    <citation type="submission" date="2024-04" db="EMBL/GenBank/DDBJ databases">
        <authorList>
            <person name="Wu Y.S."/>
            <person name="Zhang L."/>
        </authorList>
    </citation>
    <scope>NUCLEOTIDE SEQUENCE [LARGE SCALE GENOMIC DNA]</scope>
    <source>
        <strain evidence="1 2">KG-01</strain>
    </source>
</reference>
<dbReference type="Proteomes" id="UP001398420">
    <property type="component" value="Unassembled WGS sequence"/>
</dbReference>
<protein>
    <submittedName>
        <fullName evidence="1">Uncharacterized protein</fullName>
    </submittedName>
</protein>
<proteinExistence type="predicted"/>